<gene>
    <name evidence="1" type="ORF">H8R91_05795</name>
</gene>
<organism evidence="1 2">
    <name type="scientific">Ruminococcus intestinalis</name>
    <dbReference type="NCBI Taxonomy" id="2763066"/>
    <lineage>
        <taxon>Bacteria</taxon>
        <taxon>Bacillati</taxon>
        <taxon>Bacillota</taxon>
        <taxon>Clostridia</taxon>
        <taxon>Eubacteriales</taxon>
        <taxon>Oscillospiraceae</taxon>
        <taxon>Ruminococcus</taxon>
    </lineage>
</organism>
<reference evidence="1 2" key="1">
    <citation type="submission" date="2020-08" db="EMBL/GenBank/DDBJ databases">
        <title>Genome public.</title>
        <authorList>
            <person name="Liu C."/>
            <person name="Sun Q."/>
        </authorList>
    </citation>
    <scope>NUCLEOTIDE SEQUENCE [LARGE SCALE GENOMIC DNA]</scope>
    <source>
        <strain evidence="1 2">NSJ-71</strain>
    </source>
</reference>
<dbReference type="InterPro" id="IPR009057">
    <property type="entry name" value="Homeodomain-like_sf"/>
</dbReference>
<dbReference type="Gene3D" id="1.10.357.10">
    <property type="entry name" value="Tetracycline Repressor, domain 2"/>
    <property type="match status" value="1"/>
</dbReference>
<evidence type="ECO:0000313" key="2">
    <source>
        <dbReference type="Proteomes" id="UP000636755"/>
    </source>
</evidence>
<name>A0ABR7HKI3_9FIRM</name>
<accession>A0ABR7HKI3</accession>
<dbReference type="SUPFAM" id="SSF46689">
    <property type="entry name" value="Homeodomain-like"/>
    <property type="match status" value="1"/>
</dbReference>
<dbReference type="EMBL" id="JACOPS010000002">
    <property type="protein sequence ID" value="MBC5728039.1"/>
    <property type="molecule type" value="Genomic_DNA"/>
</dbReference>
<evidence type="ECO:0000313" key="1">
    <source>
        <dbReference type="EMBL" id="MBC5728039.1"/>
    </source>
</evidence>
<proteinExistence type="predicted"/>
<sequence length="201" mass="24152">MKKFDPAVYKKRKCECLDKCFQAFMDNGLENTGLQLLCKYCGFKTNQALYHYFESKDMIITESVQYAMIKFEREFMKKAPRSRADLKNYLEKFPRWMQKNYGEHMRFVYQVYTSPKYKKQGYDFFSGIPKRYDTFIHHIAKNLDVSFESIQALYYLYITSTLQFALFKDEVYLDVEVNAIYNMCLEVFEAEDRKKLNSINT</sequence>
<protein>
    <submittedName>
        <fullName evidence="1">TetR/AcrR family transcriptional regulator</fullName>
    </submittedName>
</protein>
<dbReference type="Proteomes" id="UP000636755">
    <property type="component" value="Unassembled WGS sequence"/>
</dbReference>
<keyword evidence="2" id="KW-1185">Reference proteome</keyword>
<dbReference type="RefSeq" id="WP_186935237.1">
    <property type="nucleotide sequence ID" value="NZ_JACOPS010000002.1"/>
</dbReference>
<comment type="caution">
    <text evidence="1">The sequence shown here is derived from an EMBL/GenBank/DDBJ whole genome shotgun (WGS) entry which is preliminary data.</text>
</comment>